<dbReference type="RefSeq" id="WP_169605875.1">
    <property type="nucleotide sequence ID" value="NZ_CP051682.1"/>
</dbReference>
<evidence type="ECO:0000313" key="2">
    <source>
        <dbReference type="Proteomes" id="UP000503278"/>
    </source>
</evidence>
<dbReference type="InterPro" id="IPR040837">
    <property type="entry name" value="Bact_RF_family7"/>
</dbReference>
<keyword evidence="2" id="KW-1185">Reference proteome</keyword>
<dbReference type="EMBL" id="CP051682">
    <property type="protein sequence ID" value="QJD94858.1"/>
    <property type="molecule type" value="Genomic_DNA"/>
</dbReference>
<name>A0A7L5DX97_9SPHI</name>
<sequence>MNTNLQNQGLNSQAIEGLLKPGFDLYNNEIFWNNQMEGLAFFLADGLVKTIQLPFAVKEEVFVNHSFFISPLLPAISNTEEFYLLVLSKHEAKFYQGNAFGLQRVEVEGLPNGMDDVVHFEEKEDQQLFRQGSKGSTSFHGHGEGQLDDKANLGIYFHEVDKTLFTEILHDKHAPLVLAGVEYLIPIYKGLSKYNFIAEDAITGNQEHGSLNTLLGKAREILEPYFKQRTKKALQNYYNQIATPLTSSMPEKVIPASFYAQVSDLFICKDVHLWGTFNEAENKLEIHQEKQNGDECLLNQAAAKTYTNGGAVYLLNKEHMPKESIVAAFMRY</sequence>
<proteinExistence type="predicted"/>
<dbReference type="KEGG" id="mrob:HH214_02670"/>
<protein>
    <submittedName>
        <fullName evidence="1">Uncharacterized protein</fullName>
    </submittedName>
</protein>
<evidence type="ECO:0000313" key="1">
    <source>
        <dbReference type="EMBL" id="QJD94858.1"/>
    </source>
</evidence>
<dbReference type="Proteomes" id="UP000503278">
    <property type="component" value="Chromosome"/>
</dbReference>
<organism evidence="1 2">
    <name type="scientific">Mucilaginibacter robiniae</name>
    <dbReference type="NCBI Taxonomy" id="2728022"/>
    <lineage>
        <taxon>Bacteria</taxon>
        <taxon>Pseudomonadati</taxon>
        <taxon>Bacteroidota</taxon>
        <taxon>Sphingobacteriia</taxon>
        <taxon>Sphingobacteriales</taxon>
        <taxon>Sphingobacteriaceae</taxon>
        <taxon>Mucilaginibacter</taxon>
    </lineage>
</organism>
<gene>
    <name evidence="1" type="ORF">HH214_02670</name>
</gene>
<reference evidence="1 2" key="1">
    <citation type="submission" date="2020-04" db="EMBL/GenBank/DDBJ databases">
        <title>Genome sequencing of novel species.</title>
        <authorList>
            <person name="Heo J."/>
            <person name="Kim S.-J."/>
            <person name="Kim J.-S."/>
            <person name="Hong S.-B."/>
            <person name="Kwon S.-W."/>
        </authorList>
    </citation>
    <scope>NUCLEOTIDE SEQUENCE [LARGE SCALE GENOMIC DNA]</scope>
    <source>
        <strain evidence="1 2">F39-2</strain>
    </source>
</reference>
<accession>A0A7L5DX97</accession>
<dbReference type="Pfam" id="PF18849">
    <property type="entry name" value="baeRF_family7"/>
    <property type="match status" value="1"/>
</dbReference>
<dbReference type="AlphaFoldDB" id="A0A7L5DX97"/>